<feature type="non-terminal residue" evidence="2">
    <location>
        <position position="77"/>
    </location>
</feature>
<evidence type="ECO:0000313" key="2">
    <source>
        <dbReference type="EMBL" id="EFJ31893.1"/>
    </source>
</evidence>
<feature type="non-terminal residue" evidence="2">
    <location>
        <position position="1"/>
    </location>
</feature>
<feature type="domain" description="Bulb-type lectin" evidence="1">
    <location>
        <begin position="1"/>
        <end position="77"/>
    </location>
</feature>
<dbReference type="SUPFAM" id="SSF51110">
    <property type="entry name" value="alpha-D-mannose-specific plant lectins"/>
    <property type="match status" value="1"/>
</dbReference>
<dbReference type="Proteomes" id="UP000001514">
    <property type="component" value="Unassembled WGS sequence"/>
</dbReference>
<dbReference type="InterPro" id="IPR036426">
    <property type="entry name" value="Bulb-type_lectin_dom_sf"/>
</dbReference>
<gene>
    <name evidence="2" type="ORF">SELMODRAFT_18695</name>
</gene>
<reference evidence="2 3" key="1">
    <citation type="journal article" date="2011" name="Science">
        <title>The Selaginella genome identifies genetic changes associated with the evolution of vascular plants.</title>
        <authorList>
            <person name="Banks J.A."/>
            <person name="Nishiyama T."/>
            <person name="Hasebe M."/>
            <person name="Bowman J.L."/>
            <person name="Gribskov M."/>
            <person name="dePamphilis C."/>
            <person name="Albert V.A."/>
            <person name="Aono N."/>
            <person name="Aoyama T."/>
            <person name="Ambrose B.A."/>
            <person name="Ashton N.W."/>
            <person name="Axtell M.J."/>
            <person name="Barker E."/>
            <person name="Barker M.S."/>
            <person name="Bennetzen J.L."/>
            <person name="Bonawitz N.D."/>
            <person name="Chapple C."/>
            <person name="Cheng C."/>
            <person name="Correa L.G."/>
            <person name="Dacre M."/>
            <person name="DeBarry J."/>
            <person name="Dreyer I."/>
            <person name="Elias M."/>
            <person name="Engstrom E.M."/>
            <person name="Estelle M."/>
            <person name="Feng L."/>
            <person name="Finet C."/>
            <person name="Floyd S.K."/>
            <person name="Frommer W.B."/>
            <person name="Fujita T."/>
            <person name="Gramzow L."/>
            <person name="Gutensohn M."/>
            <person name="Harholt J."/>
            <person name="Hattori M."/>
            <person name="Heyl A."/>
            <person name="Hirai T."/>
            <person name="Hiwatashi Y."/>
            <person name="Ishikawa M."/>
            <person name="Iwata M."/>
            <person name="Karol K.G."/>
            <person name="Koehler B."/>
            <person name="Kolukisaoglu U."/>
            <person name="Kubo M."/>
            <person name="Kurata T."/>
            <person name="Lalonde S."/>
            <person name="Li K."/>
            <person name="Li Y."/>
            <person name="Litt A."/>
            <person name="Lyons E."/>
            <person name="Manning G."/>
            <person name="Maruyama T."/>
            <person name="Michael T.P."/>
            <person name="Mikami K."/>
            <person name="Miyazaki S."/>
            <person name="Morinaga S."/>
            <person name="Murata T."/>
            <person name="Mueller-Roeber B."/>
            <person name="Nelson D.R."/>
            <person name="Obara M."/>
            <person name="Oguri Y."/>
            <person name="Olmstead R.G."/>
            <person name="Onodera N."/>
            <person name="Petersen B.L."/>
            <person name="Pils B."/>
            <person name="Prigge M."/>
            <person name="Rensing S.A."/>
            <person name="Riano-Pachon D.M."/>
            <person name="Roberts A.W."/>
            <person name="Sato Y."/>
            <person name="Scheller H.V."/>
            <person name="Schulz B."/>
            <person name="Schulz C."/>
            <person name="Shakirov E.V."/>
            <person name="Shibagaki N."/>
            <person name="Shinohara N."/>
            <person name="Shippen D.E."/>
            <person name="Soerensen I."/>
            <person name="Sotooka R."/>
            <person name="Sugimoto N."/>
            <person name="Sugita M."/>
            <person name="Sumikawa N."/>
            <person name="Tanurdzic M."/>
            <person name="Theissen G."/>
            <person name="Ulvskov P."/>
            <person name="Wakazuki S."/>
            <person name="Weng J.K."/>
            <person name="Willats W.W."/>
            <person name="Wipf D."/>
            <person name="Wolf P.G."/>
            <person name="Yang L."/>
            <person name="Zimmer A.D."/>
            <person name="Zhu Q."/>
            <person name="Mitros T."/>
            <person name="Hellsten U."/>
            <person name="Loque D."/>
            <person name="Otillar R."/>
            <person name="Salamov A."/>
            <person name="Schmutz J."/>
            <person name="Shapiro H."/>
            <person name="Lindquist E."/>
            <person name="Lucas S."/>
            <person name="Rokhsar D."/>
            <person name="Grigoriev I.V."/>
        </authorList>
    </citation>
    <scope>NUCLEOTIDE SEQUENCE [LARGE SCALE GENOMIC DNA]</scope>
</reference>
<evidence type="ECO:0000313" key="3">
    <source>
        <dbReference type="Proteomes" id="UP000001514"/>
    </source>
</evidence>
<sequence length="77" mass="8805">LDTSCNLIIYAQNTNLWSTKTSNKGIRCVLRLHENGNLILYSSNNNVVWASNTLCNFQNCYEDAKLVMQNDCNLVLY</sequence>
<organism evidence="3">
    <name type="scientific">Selaginella moellendorffii</name>
    <name type="common">Spikemoss</name>
    <dbReference type="NCBI Taxonomy" id="88036"/>
    <lineage>
        <taxon>Eukaryota</taxon>
        <taxon>Viridiplantae</taxon>
        <taxon>Streptophyta</taxon>
        <taxon>Embryophyta</taxon>
        <taxon>Tracheophyta</taxon>
        <taxon>Lycopodiopsida</taxon>
        <taxon>Selaginellales</taxon>
        <taxon>Selaginellaceae</taxon>
        <taxon>Selaginella</taxon>
    </lineage>
</organism>
<dbReference type="InterPro" id="IPR001480">
    <property type="entry name" value="Bulb-type_lectin_dom"/>
</dbReference>
<dbReference type="KEGG" id="smo:SELMODRAFT_18695"/>
<protein>
    <recommendedName>
        <fullName evidence="1">Bulb-type lectin domain-containing protein</fullName>
    </recommendedName>
</protein>
<evidence type="ECO:0000259" key="1">
    <source>
        <dbReference type="PROSITE" id="PS50927"/>
    </source>
</evidence>
<dbReference type="EMBL" id="GL377573">
    <property type="protein sequence ID" value="EFJ31893.1"/>
    <property type="molecule type" value="Genomic_DNA"/>
</dbReference>
<keyword evidence="3" id="KW-1185">Reference proteome</keyword>
<name>D8R7J4_SELML</name>
<dbReference type="PROSITE" id="PS50927">
    <property type="entry name" value="BULB_LECTIN"/>
    <property type="match status" value="1"/>
</dbReference>
<dbReference type="Gene3D" id="2.90.10.10">
    <property type="entry name" value="Bulb-type lectin domain"/>
    <property type="match status" value="1"/>
</dbReference>
<dbReference type="InParanoid" id="D8R7J4"/>
<dbReference type="AlphaFoldDB" id="D8R7J4"/>
<dbReference type="HOGENOM" id="CLU_164480_0_1_1"/>
<accession>D8R7J4</accession>
<proteinExistence type="predicted"/>